<dbReference type="SMART" id="SM00267">
    <property type="entry name" value="GGDEF"/>
    <property type="match status" value="1"/>
</dbReference>
<dbReference type="InterPro" id="IPR011006">
    <property type="entry name" value="CheY-like_superfamily"/>
</dbReference>
<name>E6QQH8_9ZZZZ</name>
<evidence type="ECO:0000259" key="2">
    <source>
        <dbReference type="PROSITE" id="PS50887"/>
    </source>
</evidence>
<evidence type="ECO:0000259" key="1">
    <source>
        <dbReference type="PROSITE" id="PS50110"/>
    </source>
</evidence>
<dbReference type="Pfam" id="PF00072">
    <property type="entry name" value="Response_reg"/>
    <property type="match status" value="1"/>
</dbReference>
<feature type="domain" description="GGDEF" evidence="2">
    <location>
        <begin position="313"/>
        <end position="446"/>
    </location>
</feature>
<protein>
    <recommendedName>
        <fullName evidence="4">Response regulator PleD</fullName>
    </recommendedName>
</protein>
<dbReference type="PANTHER" id="PTHR45138">
    <property type="entry name" value="REGULATORY COMPONENTS OF SENSORY TRANSDUCTION SYSTEM"/>
    <property type="match status" value="1"/>
</dbReference>
<sequence length="449" mass="49822">MMREWGLPKLFTDSVLYCENPEQARFAEGSRSARLLASLILSRQLAALCFQSESERATGFIALSTLAQTLDIDEANLKLLSDQMLSEWEKWSKMLTLPVPEVKPFSALDNSAQSTEVDPESNHAKAFNSIEALVVEEDPATCLVLEKLLTKSGHQVTVAHSGKLALESVLRRAPQLVIISLAMSHTDGMDLIRKLRNIQMGRYIYIYICVTSVVDHPEILQQALDLGADNFITKPVDASLLRARLKAGMLEIHERQQIKQAQEVLSQQYLELSLANQRAQEASLTDMLTGLNNRRCAMQRLAQAWSDAERGGKPLSLLILDIDHFKAVNDSCGHEIGDEALKQIANILLATVRMQDMVFRYGGEEFLVLAPNTDAQKAVQLAERIRLVIAGYAVQASEHQFHLTVSIGLTEKYKHIGSVNALLKAADTALYRAKEMGRNLVISAPCSTE</sequence>
<dbReference type="PROSITE" id="PS50887">
    <property type="entry name" value="GGDEF"/>
    <property type="match status" value="1"/>
</dbReference>
<dbReference type="Pfam" id="PF00990">
    <property type="entry name" value="GGDEF"/>
    <property type="match status" value="1"/>
</dbReference>
<dbReference type="CDD" id="cd01949">
    <property type="entry name" value="GGDEF"/>
    <property type="match status" value="1"/>
</dbReference>
<dbReference type="Gene3D" id="3.40.50.2300">
    <property type="match status" value="1"/>
</dbReference>
<dbReference type="PANTHER" id="PTHR45138:SF9">
    <property type="entry name" value="DIGUANYLATE CYCLASE DGCM-RELATED"/>
    <property type="match status" value="1"/>
</dbReference>
<dbReference type="NCBIfam" id="TIGR00254">
    <property type="entry name" value="GGDEF"/>
    <property type="match status" value="1"/>
</dbReference>
<comment type="caution">
    <text evidence="3">The sequence shown here is derived from an EMBL/GenBank/DDBJ whole genome shotgun (WGS) entry which is preliminary data.</text>
</comment>
<dbReference type="FunFam" id="3.30.70.270:FF:000001">
    <property type="entry name" value="Diguanylate cyclase domain protein"/>
    <property type="match status" value="1"/>
</dbReference>
<proteinExistence type="predicted"/>
<feature type="domain" description="Response regulatory" evidence="1">
    <location>
        <begin position="131"/>
        <end position="249"/>
    </location>
</feature>
<dbReference type="GO" id="GO:0052621">
    <property type="term" value="F:diguanylate cyclase activity"/>
    <property type="evidence" value="ECO:0007669"/>
    <property type="project" value="TreeGrafter"/>
</dbReference>
<dbReference type="AlphaFoldDB" id="E6QQH8"/>
<dbReference type="PROSITE" id="PS50110">
    <property type="entry name" value="RESPONSE_REGULATORY"/>
    <property type="match status" value="1"/>
</dbReference>
<reference evidence="3" key="1">
    <citation type="submission" date="2009-10" db="EMBL/GenBank/DDBJ databases">
        <title>Diversity of trophic interactions inside an arsenic-rich microbial ecosystem.</title>
        <authorList>
            <person name="Bertin P.N."/>
            <person name="Heinrich-Salmeron A."/>
            <person name="Pelletier E."/>
            <person name="Goulhen-Chollet F."/>
            <person name="Arsene-Ploetze F."/>
            <person name="Gallien S."/>
            <person name="Calteau A."/>
            <person name="Vallenet D."/>
            <person name="Casiot C."/>
            <person name="Chane-Woon-Ming B."/>
            <person name="Giloteaux L."/>
            <person name="Barakat M."/>
            <person name="Bonnefoy V."/>
            <person name="Bruneel O."/>
            <person name="Chandler M."/>
            <person name="Cleiss J."/>
            <person name="Duran R."/>
            <person name="Elbaz-Poulichet F."/>
            <person name="Fonknechten N."/>
            <person name="Lauga B."/>
            <person name="Mornico D."/>
            <person name="Ortet P."/>
            <person name="Schaeffer C."/>
            <person name="Siguier P."/>
            <person name="Alexander Thil Smith A."/>
            <person name="Van Dorsselaer A."/>
            <person name="Weissenbach J."/>
            <person name="Medigue C."/>
            <person name="Le Paslier D."/>
        </authorList>
    </citation>
    <scope>NUCLEOTIDE SEQUENCE</scope>
</reference>
<dbReference type="Gene3D" id="3.30.70.270">
    <property type="match status" value="1"/>
</dbReference>
<dbReference type="SUPFAM" id="SSF55073">
    <property type="entry name" value="Nucleotide cyclase"/>
    <property type="match status" value="1"/>
</dbReference>
<gene>
    <name evidence="3" type="ORF">CARN7_0228</name>
</gene>
<dbReference type="SUPFAM" id="SSF52172">
    <property type="entry name" value="CheY-like"/>
    <property type="match status" value="1"/>
</dbReference>
<organism evidence="3">
    <name type="scientific">mine drainage metagenome</name>
    <dbReference type="NCBI Taxonomy" id="410659"/>
    <lineage>
        <taxon>unclassified sequences</taxon>
        <taxon>metagenomes</taxon>
        <taxon>ecological metagenomes</taxon>
    </lineage>
</organism>
<dbReference type="GO" id="GO:0000160">
    <property type="term" value="P:phosphorelay signal transduction system"/>
    <property type="evidence" value="ECO:0007669"/>
    <property type="project" value="InterPro"/>
</dbReference>
<dbReference type="InterPro" id="IPR043128">
    <property type="entry name" value="Rev_trsase/Diguanyl_cyclase"/>
</dbReference>
<dbReference type="InterPro" id="IPR029787">
    <property type="entry name" value="Nucleotide_cyclase"/>
</dbReference>
<dbReference type="InterPro" id="IPR000160">
    <property type="entry name" value="GGDEF_dom"/>
</dbReference>
<evidence type="ECO:0008006" key="4">
    <source>
        <dbReference type="Google" id="ProtNLM"/>
    </source>
</evidence>
<accession>E6QQH8</accession>
<dbReference type="InterPro" id="IPR050469">
    <property type="entry name" value="Diguanylate_Cyclase"/>
</dbReference>
<dbReference type="InterPro" id="IPR001789">
    <property type="entry name" value="Sig_transdc_resp-reg_receiver"/>
</dbReference>
<evidence type="ECO:0000313" key="3">
    <source>
        <dbReference type="EMBL" id="CBI09499.1"/>
    </source>
</evidence>
<dbReference type="SMART" id="SM00448">
    <property type="entry name" value="REC"/>
    <property type="match status" value="1"/>
</dbReference>
<dbReference type="EMBL" id="CABR01000033">
    <property type="protein sequence ID" value="CBI09499.1"/>
    <property type="molecule type" value="Genomic_DNA"/>
</dbReference>